<feature type="transmembrane region" description="Helical" evidence="6">
    <location>
        <begin position="13"/>
        <end position="35"/>
    </location>
</feature>
<dbReference type="AlphaFoldDB" id="A0A1M7F5U2"/>
<dbReference type="Pfam" id="PF13396">
    <property type="entry name" value="PLDc_N"/>
    <property type="match status" value="1"/>
</dbReference>
<evidence type="ECO:0000313" key="8">
    <source>
        <dbReference type="EMBL" id="SHL99431.1"/>
    </source>
</evidence>
<protein>
    <submittedName>
        <fullName evidence="8">Phospholipase_D-nuclease N-terminal</fullName>
    </submittedName>
</protein>
<feature type="transmembrane region" description="Helical" evidence="6">
    <location>
        <begin position="47"/>
        <end position="67"/>
    </location>
</feature>
<keyword evidence="2" id="KW-1003">Cell membrane</keyword>
<evidence type="ECO:0000256" key="2">
    <source>
        <dbReference type="ARBA" id="ARBA00022475"/>
    </source>
</evidence>
<dbReference type="Proteomes" id="UP000184038">
    <property type="component" value="Unassembled WGS sequence"/>
</dbReference>
<evidence type="ECO:0000313" key="9">
    <source>
        <dbReference type="Proteomes" id="UP000184038"/>
    </source>
</evidence>
<evidence type="ECO:0000256" key="5">
    <source>
        <dbReference type="ARBA" id="ARBA00023136"/>
    </source>
</evidence>
<dbReference type="STRING" id="1120996.SAMN02746066_00429"/>
<name>A0A1M7F5U2_9FIRM</name>
<organism evidence="8 9">
    <name type="scientific">Anaerosporobacter mobilis DSM 15930</name>
    <dbReference type="NCBI Taxonomy" id="1120996"/>
    <lineage>
        <taxon>Bacteria</taxon>
        <taxon>Bacillati</taxon>
        <taxon>Bacillota</taxon>
        <taxon>Clostridia</taxon>
        <taxon>Lachnospirales</taxon>
        <taxon>Lachnospiraceae</taxon>
        <taxon>Anaerosporobacter</taxon>
    </lineage>
</organism>
<evidence type="ECO:0000256" key="3">
    <source>
        <dbReference type="ARBA" id="ARBA00022692"/>
    </source>
</evidence>
<evidence type="ECO:0000256" key="1">
    <source>
        <dbReference type="ARBA" id="ARBA00004651"/>
    </source>
</evidence>
<dbReference type="RefSeq" id="WP_073282258.1">
    <property type="nucleotide sequence ID" value="NZ_FRCP01000005.1"/>
</dbReference>
<dbReference type="InterPro" id="IPR027379">
    <property type="entry name" value="CLS_N"/>
</dbReference>
<keyword evidence="4 6" id="KW-1133">Transmembrane helix</keyword>
<dbReference type="GO" id="GO:0005886">
    <property type="term" value="C:plasma membrane"/>
    <property type="evidence" value="ECO:0007669"/>
    <property type="project" value="UniProtKB-SubCell"/>
</dbReference>
<sequence>MYLSTGLEQLQEYLPLLLPLIIVELVLMITALVHVLRHNSYRFGNKVMWAIIVVVIQIFGPVVYFVLGRGDE</sequence>
<gene>
    <name evidence="8" type="ORF">SAMN02746066_00429</name>
</gene>
<accession>A0A1M7F5U2</accession>
<comment type="subcellular location">
    <subcellularLocation>
        <location evidence="1">Cell membrane</location>
        <topology evidence="1">Multi-pass membrane protein</topology>
    </subcellularLocation>
</comment>
<dbReference type="OrthoDB" id="3243324at2"/>
<keyword evidence="5 6" id="KW-0472">Membrane</keyword>
<evidence type="ECO:0000256" key="6">
    <source>
        <dbReference type="SAM" id="Phobius"/>
    </source>
</evidence>
<reference evidence="8 9" key="1">
    <citation type="submission" date="2016-11" db="EMBL/GenBank/DDBJ databases">
        <authorList>
            <person name="Jaros S."/>
            <person name="Januszkiewicz K."/>
            <person name="Wedrychowicz H."/>
        </authorList>
    </citation>
    <scope>NUCLEOTIDE SEQUENCE [LARGE SCALE GENOMIC DNA]</scope>
    <source>
        <strain evidence="8 9">DSM 15930</strain>
    </source>
</reference>
<keyword evidence="9" id="KW-1185">Reference proteome</keyword>
<evidence type="ECO:0000259" key="7">
    <source>
        <dbReference type="Pfam" id="PF13396"/>
    </source>
</evidence>
<dbReference type="EMBL" id="FRCP01000005">
    <property type="protein sequence ID" value="SHL99431.1"/>
    <property type="molecule type" value="Genomic_DNA"/>
</dbReference>
<feature type="domain" description="Cardiolipin synthase N-terminal" evidence="7">
    <location>
        <begin position="26"/>
        <end position="69"/>
    </location>
</feature>
<evidence type="ECO:0000256" key="4">
    <source>
        <dbReference type="ARBA" id="ARBA00022989"/>
    </source>
</evidence>
<proteinExistence type="predicted"/>
<keyword evidence="3 6" id="KW-0812">Transmembrane</keyword>